<keyword evidence="1" id="KW-0812">Transmembrane</keyword>
<dbReference type="EMBL" id="FQYP01000005">
    <property type="protein sequence ID" value="SHJ08185.1"/>
    <property type="molecule type" value="Genomic_DNA"/>
</dbReference>
<keyword evidence="1" id="KW-1133">Transmembrane helix</keyword>
<feature type="transmembrane region" description="Helical" evidence="1">
    <location>
        <begin position="54"/>
        <end position="76"/>
    </location>
</feature>
<dbReference type="InterPro" id="IPR013901">
    <property type="entry name" value="Anthrone_oxy"/>
</dbReference>
<accession>A0A1M6GE14</accession>
<reference evidence="3" key="1">
    <citation type="submission" date="2016-11" db="EMBL/GenBank/DDBJ databases">
        <authorList>
            <person name="Varghese N."/>
            <person name="Submissions S."/>
        </authorList>
    </citation>
    <scope>NUCLEOTIDE SEQUENCE [LARGE SCALE GENOMIC DNA]</scope>
    <source>
        <strain evidence="3">DSM 22623</strain>
    </source>
</reference>
<keyword evidence="1" id="KW-0472">Membrane</keyword>
<organism evidence="2 3">
    <name type="scientific">Aquimarina spongiae</name>
    <dbReference type="NCBI Taxonomy" id="570521"/>
    <lineage>
        <taxon>Bacteria</taxon>
        <taxon>Pseudomonadati</taxon>
        <taxon>Bacteroidota</taxon>
        <taxon>Flavobacteriia</taxon>
        <taxon>Flavobacteriales</taxon>
        <taxon>Flavobacteriaceae</taxon>
        <taxon>Aquimarina</taxon>
    </lineage>
</organism>
<feature type="transmembrane region" description="Helical" evidence="1">
    <location>
        <begin position="83"/>
        <end position="105"/>
    </location>
</feature>
<proteinExistence type="predicted"/>
<sequence length="164" mass="18511">MDITFKSLVLLLSILGVGLTAGLCFTWSNAITTGIGRLDNLAFLQSFQAMNRAIINPSFLLVFFTPSLLLFLNVYLHRDMNSNIFWSFVMAALLFFVGVGLVTIFKNVPLNEMLDKTILNQASANQLTDLRTAFEKPWNRWHMIRTVSSFTAFALLLTGILFHK</sequence>
<name>A0A1M6GE14_9FLAO</name>
<dbReference type="RefSeq" id="WP_073316428.1">
    <property type="nucleotide sequence ID" value="NZ_FQYP01000005.1"/>
</dbReference>
<dbReference type="OrthoDB" id="772592at2"/>
<evidence type="ECO:0000313" key="3">
    <source>
        <dbReference type="Proteomes" id="UP000184432"/>
    </source>
</evidence>
<dbReference type="Pfam" id="PF08592">
    <property type="entry name" value="Anthrone_oxy"/>
    <property type="match status" value="1"/>
</dbReference>
<dbReference type="STRING" id="570521.SAMN04488508_105228"/>
<evidence type="ECO:0000256" key="1">
    <source>
        <dbReference type="SAM" id="Phobius"/>
    </source>
</evidence>
<keyword evidence="3" id="KW-1185">Reference proteome</keyword>
<feature type="transmembrane region" description="Helical" evidence="1">
    <location>
        <begin position="143"/>
        <end position="162"/>
    </location>
</feature>
<dbReference type="Proteomes" id="UP000184432">
    <property type="component" value="Unassembled WGS sequence"/>
</dbReference>
<dbReference type="AlphaFoldDB" id="A0A1M6GE14"/>
<evidence type="ECO:0000313" key="2">
    <source>
        <dbReference type="EMBL" id="SHJ08185.1"/>
    </source>
</evidence>
<gene>
    <name evidence="2" type="ORF">SAMN04488508_105228</name>
</gene>
<protein>
    <submittedName>
        <fullName evidence="2">Uncharacterized membrane protein</fullName>
    </submittedName>
</protein>